<evidence type="ECO:0000313" key="2">
    <source>
        <dbReference type="Proteomes" id="UP000037069"/>
    </source>
</evidence>
<accession>A0A0L0C5W2</accession>
<name>A0A0L0C5W2_LUCCU</name>
<keyword evidence="2" id="KW-1185">Reference proteome</keyword>
<reference evidence="1 2" key="1">
    <citation type="journal article" date="2015" name="Nat. Commun.">
        <title>Lucilia cuprina genome unlocks parasitic fly biology to underpin future interventions.</title>
        <authorList>
            <person name="Anstead C.A."/>
            <person name="Korhonen P.K."/>
            <person name="Young N.D."/>
            <person name="Hall R.S."/>
            <person name="Jex A.R."/>
            <person name="Murali S.C."/>
            <person name="Hughes D.S."/>
            <person name="Lee S.F."/>
            <person name="Perry T."/>
            <person name="Stroehlein A.J."/>
            <person name="Ansell B.R."/>
            <person name="Breugelmans B."/>
            <person name="Hofmann A."/>
            <person name="Qu J."/>
            <person name="Dugan S."/>
            <person name="Lee S.L."/>
            <person name="Chao H."/>
            <person name="Dinh H."/>
            <person name="Han Y."/>
            <person name="Doddapaneni H.V."/>
            <person name="Worley K.C."/>
            <person name="Muzny D.M."/>
            <person name="Ioannidis P."/>
            <person name="Waterhouse R.M."/>
            <person name="Zdobnov E.M."/>
            <person name="James P.J."/>
            <person name="Bagnall N.H."/>
            <person name="Kotze A.C."/>
            <person name="Gibbs R.A."/>
            <person name="Richards S."/>
            <person name="Batterham P."/>
            <person name="Gasser R.B."/>
        </authorList>
    </citation>
    <scope>NUCLEOTIDE SEQUENCE [LARGE SCALE GENOMIC DNA]</scope>
    <source>
        <strain evidence="1 2">LS</strain>
        <tissue evidence="1">Full body</tissue>
    </source>
</reference>
<dbReference type="Proteomes" id="UP000037069">
    <property type="component" value="Unassembled WGS sequence"/>
</dbReference>
<protein>
    <submittedName>
        <fullName evidence="1">Uncharacterized protein</fullName>
    </submittedName>
</protein>
<gene>
    <name evidence="1" type="ORF">FF38_10210</name>
</gene>
<proteinExistence type="predicted"/>
<dbReference type="EMBL" id="JRES01000866">
    <property type="protein sequence ID" value="KNC27675.1"/>
    <property type="molecule type" value="Genomic_DNA"/>
</dbReference>
<organism evidence="1 2">
    <name type="scientific">Lucilia cuprina</name>
    <name type="common">Green bottle fly</name>
    <name type="synonym">Australian sheep blowfly</name>
    <dbReference type="NCBI Taxonomy" id="7375"/>
    <lineage>
        <taxon>Eukaryota</taxon>
        <taxon>Metazoa</taxon>
        <taxon>Ecdysozoa</taxon>
        <taxon>Arthropoda</taxon>
        <taxon>Hexapoda</taxon>
        <taxon>Insecta</taxon>
        <taxon>Pterygota</taxon>
        <taxon>Neoptera</taxon>
        <taxon>Endopterygota</taxon>
        <taxon>Diptera</taxon>
        <taxon>Brachycera</taxon>
        <taxon>Muscomorpha</taxon>
        <taxon>Oestroidea</taxon>
        <taxon>Calliphoridae</taxon>
        <taxon>Luciliinae</taxon>
        <taxon>Lucilia</taxon>
    </lineage>
</organism>
<evidence type="ECO:0000313" key="1">
    <source>
        <dbReference type="EMBL" id="KNC27675.1"/>
    </source>
</evidence>
<dbReference type="AlphaFoldDB" id="A0A0L0C5W2"/>
<sequence length="320" mass="37675">MHSFNNISRSDVFNIKSYVEVYILNPVLDLMEECLNQDNLIETPISNIVKDMKLLFENVKTDFRLQKNLSDKGLISSVETFKINNDPKSNATIMPLEFQFKNIFERNNYLDDVLRHMETIESSGKFTNFIQGELWKEKKLLYPNKTLIPFFLYNDDFGINNPLGAKSNKNSICNFYYSFPCVPTKSSKLNEVFLACTYNSSDIKRYGNDCFAPLVETLKKLEIEEFNDRLSSFRYESHDKGSEKLNVSYPELENHKLKMSAKQMMAFCFYFTILIGDFIPKDDQVWEFLLNFFELLDDLLCFQISDPLINQVRKRKKRYK</sequence>
<comment type="caution">
    <text evidence="1">The sequence shown here is derived from an EMBL/GenBank/DDBJ whole genome shotgun (WGS) entry which is preliminary data.</text>
</comment>
<dbReference type="OrthoDB" id="7961282at2759"/>